<evidence type="ECO:0000313" key="3">
    <source>
        <dbReference type="Proteomes" id="UP000324222"/>
    </source>
</evidence>
<name>A0A5B7G4N5_PORTR</name>
<feature type="region of interest" description="Disordered" evidence="1">
    <location>
        <begin position="1"/>
        <end position="63"/>
    </location>
</feature>
<feature type="compositionally biased region" description="Polar residues" evidence="1">
    <location>
        <begin position="1"/>
        <end position="11"/>
    </location>
</feature>
<accession>A0A5B7G4N5</accession>
<comment type="caution">
    <text evidence="2">The sequence shown here is derived from an EMBL/GenBank/DDBJ whole genome shotgun (WGS) entry which is preliminary data.</text>
</comment>
<gene>
    <name evidence="2" type="ORF">E2C01_045300</name>
</gene>
<proteinExistence type="predicted"/>
<feature type="compositionally biased region" description="Basic and acidic residues" evidence="1">
    <location>
        <begin position="15"/>
        <end position="45"/>
    </location>
</feature>
<sequence>MTICRTPSTTGEGKMSVEGDRERRGTNGTHSKREDVTRPHQERHALHTHTTTSHIYHTHIALP</sequence>
<dbReference type="Proteomes" id="UP000324222">
    <property type="component" value="Unassembled WGS sequence"/>
</dbReference>
<evidence type="ECO:0000256" key="1">
    <source>
        <dbReference type="SAM" id="MobiDB-lite"/>
    </source>
</evidence>
<dbReference type="AlphaFoldDB" id="A0A5B7G4N5"/>
<reference evidence="2 3" key="1">
    <citation type="submission" date="2019-05" db="EMBL/GenBank/DDBJ databases">
        <title>Another draft genome of Portunus trituberculatus and its Hox gene families provides insights of decapod evolution.</title>
        <authorList>
            <person name="Jeong J.-H."/>
            <person name="Song I."/>
            <person name="Kim S."/>
            <person name="Choi T."/>
            <person name="Kim D."/>
            <person name="Ryu S."/>
            <person name="Kim W."/>
        </authorList>
    </citation>
    <scope>NUCLEOTIDE SEQUENCE [LARGE SCALE GENOMIC DNA]</scope>
    <source>
        <tissue evidence="2">Muscle</tissue>
    </source>
</reference>
<keyword evidence="3" id="KW-1185">Reference proteome</keyword>
<organism evidence="2 3">
    <name type="scientific">Portunus trituberculatus</name>
    <name type="common">Swimming crab</name>
    <name type="synonym">Neptunus trituberculatus</name>
    <dbReference type="NCBI Taxonomy" id="210409"/>
    <lineage>
        <taxon>Eukaryota</taxon>
        <taxon>Metazoa</taxon>
        <taxon>Ecdysozoa</taxon>
        <taxon>Arthropoda</taxon>
        <taxon>Crustacea</taxon>
        <taxon>Multicrustacea</taxon>
        <taxon>Malacostraca</taxon>
        <taxon>Eumalacostraca</taxon>
        <taxon>Eucarida</taxon>
        <taxon>Decapoda</taxon>
        <taxon>Pleocyemata</taxon>
        <taxon>Brachyura</taxon>
        <taxon>Eubrachyura</taxon>
        <taxon>Portunoidea</taxon>
        <taxon>Portunidae</taxon>
        <taxon>Portuninae</taxon>
        <taxon>Portunus</taxon>
    </lineage>
</organism>
<dbReference type="EMBL" id="VSRR010010189">
    <property type="protein sequence ID" value="MPC51454.1"/>
    <property type="molecule type" value="Genomic_DNA"/>
</dbReference>
<feature type="compositionally biased region" description="Low complexity" evidence="1">
    <location>
        <begin position="48"/>
        <end position="63"/>
    </location>
</feature>
<evidence type="ECO:0000313" key="2">
    <source>
        <dbReference type="EMBL" id="MPC51454.1"/>
    </source>
</evidence>
<protein>
    <submittedName>
        <fullName evidence="2">Uncharacterized protein</fullName>
    </submittedName>
</protein>